<gene>
    <name evidence="1" type="ORF">RRG08_014976</name>
</gene>
<dbReference type="EMBL" id="JAWDGP010003191">
    <property type="protein sequence ID" value="KAK3776655.1"/>
    <property type="molecule type" value="Genomic_DNA"/>
</dbReference>
<sequence>MKRRESDFHIEYTEHLAGKELDGGCDEKINQESEKCLWQRGRVFDAGKLKEHDESSDNRARNLFIAASVTHAGEDGARISPHPVTYSFNLELPESCPTLYPNLKLHLNVEATRLI</sequence>
<keyword evidence="2" id="KW-1185">Reference proteome</keyword>
<evidence type="ECO:0000313" key="2">
    <source>
        <dbReference type="Proteomes" id="UP001283361"/>
    </source>
</evidence>
<dbReference type="Proteomes" id="UP001283361">
    <property type="component" value="Unassembled WGS sequence"/>
</dbReference>
<protein>
    <submittedName>
        <fullName evidence="1">Uncharacterized protein</fullName>
    </submittedName>
</protein>
<proteinExistence type="predicted"/>
<reference evidence="1" key="1">
    <citation type="journal article" date="2023" name="G3 (Bethesda)">
        <title>A reference genome for the long-term kleptoplast-retaining sea slug Elysia crispata morphotype clarki.</title>
        <authorList>
            <person name="Eastman K.E."/>
            <person name="Pendleton A.L."/>
            <person name="Shaikh M.A."/>
            <person name="Suttiyut T."/>
            <person name="Ogas R."/>
            <person name="Tomko P."/>
            <person name="Gavelis G."/>
            <person name="Widhalm J.R."/>
            <person name="Wisecaver J.H."/>
        </authorList>
    </citation>
    <scope>NUCLEOTIDE SEQUENCE</scope>
    <source>
        <strain evidence="1">ECLA1</strain>
    </source>
</reference>
<organism evidence="1 2">
    <name type="scientific">Elysia crispata</name>
    <name type="common">lettuce slug</name>
    <dbReference type="NCBI Taxonomy" id="231223"/>
    <lineage>
        <taxon>Eukaryota</taxon>
        <taxon>Metazoa</taxon>
        <taxon>Spiralia</taxon>
        <taxon>Lophotrochozoa</taxon>
        <taxon>Mollusca</taxon>
        <taxon>Gastropoda</taxon>
        <taxon>Heterobranchia</taxon>
        <taxon>Euthyneura</taxon>
        <taxon>Panpulmonata</taxon>
        <taxon>Sacoglossa</taxon>
        <taxon>Placobranchoidea</taxon>
        <taxon>Plakobranchidae</taxon>
        <taxon>Elysia</taxon>
    </lineage>
</organism>
<name>A0AAE1DNR4_9GAST</name>
<dbReference type="AlphaFoldDB" id="A0AAE1DNR4"/>
<accession>A0AAE1DNR4</accession>
<comment type="caution">
    <text evidence="1">The sequence shown here is derived from an EMBL/GenBank/DDBJ whole genome shotgun (WGS) entry which is preliminary data.</text>
</comment>
<evidence type="ECO:0000313" key="1">
    <source>
        <dbReference type="EMBL" id="KAK3776655.1"/>
    </source>
</evidence>